<dbReference type="EMBL" id="BRPJ01000002">
    <property type="protein sequence ID" value="GLB28131.1"/>
    <property type="molecule type" value="Genomic_DNA"/>
</dbReference>
<organism evidence="2 3">
    <name type="scientific">Lacrimispora amygdalina</name>
    <dbReference type="NCBI Taxonomy" id="253257"/>
    <lineage>
        <taxon>Bacteria</taxon>
        <taxon>Bacillati</taxon>
        <taxon>Bacillota</taxon>
        <taxon>Clostridia</taxon>
        <taxon>Lachnospirales</taxon>
        <taxon>Lachnospiraceae</taxon>
        <taxon>Lacrimispora</taxon>
    </lineage>
</organism>
<gene>
    <name evidence="2" type="ORF">LAD12857_00540</name>
</gene>
<dbReference type="Proteomes" id="UP001419084">
    <property type="component" value="Unassembled WGS sequence"/>
</dbReference>
<keyword evidence="1" id="KW-0472">Membrane</keyword>
<keyword evidence="1" id="KW-0812">Transmembrane</keyword>
<keyword evidence="3" id="KW-1185">Reference proteome</keyword>
<protein>
    <submittedName>
        <fullName evidence="2">Uncharacterized protein</fullName>
    </submittedName>
</protein>
<comment type="caution">
    <text evidence="2">The sequence shown here is derived from an EMBL/GenBank/DDBJ whole genome shotgun (WGS) entry which is preliminary data.</text>
</comment>
<accession>A0ABQ5LZE7</accession>
<name>A0ABQ5LZE7_9FIRM</name>
<proteinExistence type="predicted"/>
<sequence length="63" mass="7748">MRFLNNLISSFNKFIQYFRVIKPDELVKNVFFSLLAGLIFWVIFNFIPDWKRQKRIRPKVELL</sequence>
<reference evidence="2 3" key="1">
    <citation type="journal article" date="2024" name="Int. J. Syst. Evol. Microbiol.">
        <title>Lacrimispora brassicae sp. nov. isolated from fermented cabbage, and proposal of Clostridium indicum Gundawar et al. 2019 and Clostridium methoxybenzovorans Mechichi et al. 1999 as heterotypic synonyms of Lacrimispora amygdalina (Parshina et al. 2003) Haas and Blanchard 2020 and Lacrimispora indolis (McClung and McCoy 1957) Haas and Blanchard 2020, respectively.</title>
        <authorList>
            <person name="Kobayashi H."/>
            <person name="Tanizawa Y."/>
            <person name="Sakamoto M."/>
            <person name="Ohkuma M."/>
            <person name="Tohno M."/>
        </authorList>
    </citation>
    <scope>NUCLEOTIDE SEQUENCE [LARGE SCALE GENOMIC DNA]</scope>
    <source>
        <strain evidence="2 3">DSM 12857</strain>
    </source>
</reference>
<feature type="transmembrane region" description="Helical" evidence="1">
    <location>
        <begin position="30"/>
        <end position="47"/>
    </location>
</feature>
<keyword evidence="1" id="KW-1133">Transmembrane helix</keyword>
<evidence type="ECO:0000313" key="3">
    <source>
        <dbReference type="Proteomes" id="UP001419084"/>
    </source>
</evidence>
<evidence type="ECO:0000313" key="2">
    <source>
        <dbReference type="EMBL" id="GLB28131.1"/>
    </source>
</evidence>
<evidence type="ECO:0000256" key="1">
    <source>
        <dbReference type="SAM" id="Phobius"/>
    </source>
</evidence>